<dbReference type="Proteomes" id="UP000295117">
    <property type="component" value="Unassembled WGS sequence"/>
</dbReference>
<sequence>MSEPDKTNPTAQHRKFQVVGLLVIAFGTVAALNLGRTTISLLQGAGPELRNQGPLVTFGVLAQIVAFSIIVAGYQLITRGDRFSWGNVLGFWTKTAVGQLLLAAGLLTIGVLMWMTSTVQDSWPPRVGYWLALWLVCSLAVVFLRRVLRQLRSRRTPGENNTGPGSPTSEQD</sequence>
<dbReference type="EMBL" id="PECH01000007">
    <property type="protein sequence ID" value="TDZ82123.1"/>
    <property type="molecule type" value="Genomic_DNA"/>
</dbReference>
<feature type="transmembrane region" description="Helical" evidence="1">
    <location>
        <begin position="16"/>
        <end position="35"/>
    </location>
</feature>
<name>A0A4R8S159_9MYCO</name>
<reference evidence="2 3" key="1">
    <citation type="journal article" date="2019" name="Sci. Rep.">
        <title>Extended insight into the Mycobacterium chelonae-abscessus complex through whole genome sequencing of Mycobacterium salmoniphilum outbreak and Mycobacterium salmoniphilum-like strains.</title>
        <authorList>
            <person name="Behra P.R.K."/>
            <person name="Das S."/>
            <person name="Pettersson B.M.F."/>
            <person name="Shirreff L."/>
            <person name="DuCote T."/>
            <person name="Jacobsson K.G."/>
            <person name="Ennis D.G."/>
            <person name="Kirsebom L.A."/>
        </authorList>
    </citation>
    <scope>NUCLEOTIDE SEQUENCE [LARGE SCALE GENOMIC DNA]</scope>
    <source>
        <strain evidence="2 3">DE 4585</strain>
    </source>
</reference>
<dbReference type="RefSeq" id="WP_134071449.1">
    <property type="nucleotide sequence ID" value="NZ_PECH01000007.1"/>
</dbReference>
<feature type="transmembrane region" description="Helical" evidence="1">
    <location>
        <begin position="55"/>
        <end position="77"/>
    </location>
</feature>
<keyword evidence="1" id="KW-0812">Transmembrane</keyword>
<feature type="transmembrane region" description="Helical" evidence="1">
    <location>
        <begin position="127"/>
        <end position="148"/>
    </location>
</feature>
<gene>
    <name evidence="2" type="ORF">DE4585_02652</name>
</gene>
<protein>
    <submittedName>
        <fullName evidence="2">Uncharacterized protein</fullName>
    </submittedName>
</protein>
<evidence type="ECO:0000256" key="1">
    <source>
        <dbReference type="SAM" id="Phobius"/>
    </source>
</evidence>
<evidence type="ECO:0000313" key="2">
    <source>
        <dbReference type="EMBL" id="TDZ82123.1"/>
    </source>
</evidence>
<accession>A0A4R8S159</accession>
<feature type="transmembrane region" description="Helical" evidence="1">
    <location>
        <begin position="89"/>
        <end position="115"/>
    </location>
</feature>
<organism evidence="2 3">
    <name type="scientific">Mycobacteroides salmoniphilum</name>
    <dbReference type="NCBI Taxonomy" id="404941"/>
    <lineage>
        <taxon>Bacteria</taxon>
        <taxon>Bacillati</taxon>
        <taxon>Actinomycetota</taxon>
        <taxon>Actinomycetes</taxon>
        <taxon>Mycobacteriales</taxon>
        <taxon>Mycobacteriaceae</taxon>
        <taxon>Mycobacteroides</taxon>
    </lineage>
</organism>
<keyword evidence="1" id="KW-1133">Transmembrane helix</keyword>
<comment type="caution">
    <text evidence="2">The sequence shown here is derived from an EMBL/GenBank/DDBJ whole genome shotgun (WGS) entry which is preliminary data.</text>
</comment>
<evidence type="ECO:0000313" key="3">
    <source>
        <dbReference type="Proteomes" id="UP000295117"/>
    </source>
</evidence>
<dbReference type="AlphaFoldDB" id="A0A4R8S159"/>
<proteinExistence type="predicted"/>
<keyword evidence="1" id="KW-0472">Membrane</keyword>